<reference evidence="3 4" key="1">
    <citation type="journal article" date="2021" name="Sci. Rep.">
        <title>The genome of the diatom Chaetoceros tenuissimus carries an ancient integrated fragment of an extant virus.</title>
        <authorList>
            <person name="Hongo Y."/>
            <person name="Kimura K."/>
            <person name="Takaki Y."/>
            <person name="Yoshida Y."/>
            <person name="Baba S."/>
            <person name="Kobayashi G."/>
            <person name="Nagasaki K."/>
            <person name="Hano T."/>
            <person name="Tomaru Y."/>
        </authorList>
    </citation>
    <scope>NUCLEOTIDE SEQUENCE [LARGE SCALE GENOMIC DNA]</scope>
    <source>
        <strain evidence="3 4">NIES-3715</strain>
    </source>
</reference>
<sequence>MHMSSVPISLALLLGAANIEAFSVIHNSAKNVQKSQLMFTKPEFGHQHHEPFDFEVGRRASAALLLSLVIATSTPAIALESRNESICSTGLFEHFQEWRCTPIGNILDEGNSKNLNTNEETKIDSLMGKLGVNFDDDEIAEKEKSSKKKDNDNPKNNGSKTSFF</sequence>
<proteinExistence type="predicted"/>
<gene>
    <name evidence="3" type="ORF">CTEN210_03208</name>
</gene>
<keyword evidence="2" id="KW-0732">Signal</keyword>
<organism evidence="3 4">
    <name type="scientific">Chaetoceros tenuissimus</name>
    <dbReference type="NCBI Taxonomy" id="426638"/>
    <lineage>
        <taxon>Eukaryota</taxon>
        <taxon>Sar</taxon>
        <taxon>Stramenopiles</taxon>
        <taxon>Ochrophyta</taxon>
        <taxon>Bacillariophyta</taxon>
        <taxon>Coscinodiscophyceae</taxon>
        <taxon>Chaetocerotophycidae</taxon>
        <taxon>Chaetocerotales</taxon>
        <taxon>Chaetocerotaceae</taxon>
        <taxon>Chaetoceros</taxon>
    </lineage>
</organism>
<protein>
    <submittedName>
        <fullName evidence="3">Uncharacterized protein</fullName>
    </submittedName>
</protein>
<evidence type="ECO:0000256" key="1">
    <source>
        <dbReference type="SAM" id="MobiDB-lite"/>
    </source>
</evidence>
<name>A0AAD3CJB5_9STRA</name>
<dbReference type="EMBL" id="BLLK01000022">
    <property type="protein sequence ID" value="GFH46734.1"/>
    <property type="molecule type" value="Genomic_DNA"/>
</dbReference>
<feature type="compositionally biased region" description="Basic and acidic residues" evidence="1">
    <location>
        <begin position="141"/>
        <end position="153"/>
    </location>
</feature>
<keyword evidence="4" id="KW-1185">Reference proteome</keyword>
<comment type="caution">
    <text evidence="3">The sequence shown here is derived from an EMBL/GenBank/DDBJ whole genome shotgun (WGS) entry which is preliminary data.</text>
</comment>
<accession>A0AAD3CJB5</accession>
<feature type="region of interest" description="Disordered" evidence="1">
    <location>
        <begin position="137"/>
        <end position="164"/>
    </location>
</feature>
<evidence type="ECO:0000313" key="4">
    <source>
        <dbReference type="Proteomes" id="UP001054902"/>
    </source>
</evidence>
<dbReference type="AlphaFoldDB" id="A0AAD3CJB5"/>
<feature type="signal peptide" evidence="2">
    <location>
        <begin position="1"/>
        <end position="21"/>
    </location>
</feature>
<dbReference type="Proteomes" id="UP001054902">
    <property type="component" value="Unassembled WGS sequence"/>
</dbReference>
<feature type="compositionally biased region" description="Low complexity" evidence="1">
    <location>
        <begin position="154"/>
        <end position="164"/>
    </location>
</feature>
<evidence type="ECO:0000256" key="2">
    <source>
        <dbReference type="SAM" id="SignalP"/>
    </source>
</evidence>
<evidence type="ECO:0000313" key="3">
    <source>
        <dbReference type="EMBL" id="GFH46734.1"/>
    </source>
</evidence>
<feature type="chain" id="PRO_5042200187" evidence="2">
    <location>
        <begin position="22"/>
        <end position="164"/>
    </location>
</feature>